<dbReference type="GO" id="GO:0016301">
    <property type="term" value="F:kinase activity"/>
    <property type="evidence" value="ECO:0007669"/>
    <property type="project" value="UniProtKB-KW"/>
</dbReference>
<name>A0A174I005_BACT4</name>
<dbReference type="AlphaFoldDB" id="A0A174I005"/>
<accession>A0A174I005</accession>
<dbReference type="RefSeq" id="WP_055298267.1">
    <property type="nucleotide sequence ID" value="NZ_CZAP01000001.1"/>
</dbReference>
<organism evidence="1 2">
    <name type="scientific">Bacteroides thetaiotaomicron</name>
    <dbReference type="NCBI Taxonomy" id="818"/>
    <lineage>
        <taxon>Bacteria</taxon>
        <taxon>Pseudomonadati</taxon>
        <taxon>Bacteroidota</taxon>
        <taxon>Bacteroidia</taxon>
        <taxon>Bacteroidales</taxon>
        <taxon>Bacteroidaceae</taxon>
        <taxon>Bacteroides</taxon>
    </lineage>
</organism>
<dbReference type="Proteomes" id="UP000095576">
    <property type="component" value="Unassembled WGS sequence"/>
</dbReference>
<evidence type="ECO:0000313" key="1">
    <source>
        <dbReference type="EMBL" id="CUO80503.1"/>
    </source>
</evidence>
<dbReference type="CDD" id="cd06223">
    <property type="entry name" value="PRTases_typeI"/>
    <property type="match status" value="1"/>
</dbReference>
<keyword evidence="1" id="KW-0418">Kinase</keyword>
<reference evidence="1 2" key="1">
    <citation type="submission" date="2015-09" db="EMBL/GenBank/DDBJ databases">
        <authorList>
            <consortium name="Pathogen Informatics"/>
        </authorList>
    </citation>
    <scope>NUCLEOTIDE SEQUENCE [LARGE SCALE GENOMIC DNA]</scope>
    <source>
        <strain evidence="1 2">2789STDY5834899</strain>
    </source>
</reference>
<dbReference type="InterPro" id="IPR000836">
    <property type="entry name" value="PRTase_dom"/>
</dbReference>
<dbReference type="InterPro" id="IPR029057">
    <property type="entry name" value="PRTase-like"/>
</dbReference>
<dbReference type="SUPFAM" id="SSF53271">
    <property type="entry name" value="PRTase-like"/>
    <property type="match status" value="1"/>
</dbReference>
<proteinExistence type="predicted"/>
<evidence type="ECO:0000313" key="2">
    <source>
        <dbReference type="Proteomes" id="UP000095576"/>
    </source>
</evidence>
<dbReference type="Gene3D" id="3.40.50.2020">
    <property type="match status" value="1"/>
</dbReference>
<gene>
    <name evidence="1" type="ORF">ERS852511_00141</name>
</gene>
<keyword evidence="1" id="KW-0808">Transferase</keyword>
<protein>
    <submittedName>
        <fullName evidence="1">Ribose phosphate pyrophosphokinase</fullName>
    </submittedName>
</protein>
<dbReference type="EMBL" id="CZAP01000001">
    <property type="protein sequence ID" value="CUO80503.1"/>
    <property type="molecule type" value="Genomic_DNA"/>
</dbReference>
<sequence>MVQMDESIRKQLEKPQTWFCKYFPKRIQNVGEKEIADRQLVYDFKDGKSHEAVAQMTAARMIEEHGSRCSQLVFIPVPASSVRKNEIRYMDFCRRVCELTGAINGYDHVRVCGERLAIHENRKDEKEIRKVSIIEFDEEWFRGKAVIVFDDVITRGISFGMYANQLESFGANVIEGIFLARTHYKV</sequence>